<dbReference type="GO" id="GO:0004222">
    <property type="term" value="F:metalloendopeptidase activity"/>
    <property type="evidence" value="ECO:0007669"/>
    <property type="project" value="TreeGrafter"/>
</dbReference>
<evidence type="ECO:0000313" key="3">
    <source>
        <dbReference type="EMBL" id="MBO8440776.1"/>
    </source>
</evidence>
<accession>A0A940IFL6</accession>
<feature type="transmembrane region" description="Helical" evidence="1">
    <location>
        <begin position="39"/>
        <end position="60"/>
    </location>
</feature>
<gene>
    <name evidence="3" type="ORF">IAC51_09035</name>
</gene>
<dbReference type="PANTHER" id="PTHR21666:SF270">
    <property type="entry name" value="MUREIN HYDROLASE ACTIVATOR ENVC"/>
    <property type="match status" value="1"/>
</dbReference>
<dbReference type="EMBL" id="JADIMV010000155">
    <property type="protein sequence ID" value="MBO8440776.1"/>
    <property type="molecule type" value="Genomic_DNA"/>
</dbReference>
<protein>
    <submittedName>
        <fullName evidence="3">Peptidoglycan DD-metalloendopeptidase family protein</fullName>
    </submittedName>
</protein>
<keyword evidence="1" id="KW-0812">Transmembrane</keyword>
<keyword evidence="1" id="KW-0472">Membrane</keyword>
<feature type="domain" description="M23ase beta-sheet core" evidence="2">
    <location>
        <begin position="189"/>
        <end position="282"/>
    </location>
</feature>
<evidence type="ECO:0000256" key="1">
    <source>
        <dbReference type="SAM" id="Phobius"/>
    </source>
</evidence>
<reference evidence="3" key="2">
    <citation type="journal article" date="2021" name="PeerJ">
        <title>Extensive microbial diversity within the chicken gut microbiome revealed by metagenomics and culture.</title>
        <authorList>
            <person name="Gilroy R."/>
            <person name="Ravi A."/>
            <person name="Getino M."/>
            <person name="Pursley I."/>
            <person name="Horton D.L."/>
            <person name="Alikhan N.F."/>
            <person name="Baker D."/>
            <person name="Gharbi K."/>
            <person name="Hall N."/>
            <person name="Watson M."/>
            <person name="Adriaenssens E.M."/>
            <person name="Foster-Nyarko E."/>
            <person name="Jarju S."/>
            <person name="Secka A."/>
            <person name="Antonio M."/>
            <person name="Oren A."/>
            <person name="Chaudhuri R.R."/>
            <person name="La Ragione R."/>
            <person name="Hildebrand F."/>
            <person name="Pallen M.J."/>
        </authorList>
    </citation>
    <scope>NUCLEOTIDE SEQUENCE</scope>
    <source>
        <strain evidence="3">3924</strain>
    </source>
</reference>
<dbReference type="InterPro" id="IPR050570">
    <property type="entry name" value="Cell_wall_metabolism_enzyme"/>
</dbReference>
<evidence type="ECO:0000313" key="4">
    <source>
        <dbReference type="Proteomes" id="UP000712007"/>
    </source>
</evidence>
<organism evidence="3 4">
    <name type="scientific">Candidatus Aphodosoma intestinipullorum</name>
    <dbReference type="NCBI Taxonomy" id="2840674"/>
    <lineage>
        <taxon>Bacteria</taxon>
        <taxon>Pseudomonadati</taxon>
        <taxon>Bacteroidota</taxon>
        <taxon>Bacteroidia</taxon>
        <taxon>Bacteroidales</taxon>
        <taxon>Candidatus Aphodosoma</taxon>
    </lineage>
</organism>
<reference evidence="3" key="1">
    <citation type="submission" date="2020-10" db="EMBL/GenBank/DDBJ databases">
        <authorList>
            <person name="Gilroy R."/>
        </authorList>
    </citation>
    <scope>NUCLEOTIDE SEQUENCE</scope>
    <source>
        <strain evidence="3">3924</strain>
    </source>
</reference>
<dbReference type="AlphaFoldDB" id="A0A940IFL6"/>
<dbReference type="Pfam" id="PF01551">
    <property type="entry name" value="Peptidase_M23"/>
    <property type="match status" value="1"/>
</dbReference>
<name>A0A940IFL6_9BACT</name>
<evidence type="ECO:0000259" key="2">
    <source>
        <dbReference type="Pfam" id="PF01551"/>
    </source>
</evidence>
<dbReference type="SUPFAM" id="SSF51261">
    <property type="entry name" value="Duplicated hybrid motif"/>
    <property type="match status" value="1"/>
</dbReference>
<dbReference type="PANTHER" id="PTHR21666">
    <property type="entry name" value="PEPTIDASE-RELATED"/>
    <property type="match status" value="1"/>
</dbReference>
<dbReference type="InterPro" id="IPR011055">
    <property type="entry name" value="Dup_hybrid_motif"/>
</dbReference>
<proteinExistence type="predicted"/>
<keyword evidence="1" id="KW-1133">Transmembrane helix</keyword>
<dbReference type="InterPro" id="IPR016047">
    <property type="entry name" value="M23ase_b-sheet_dom"/>
</dbReference>
<sequence length="288" mass="31999">MSNWGSRFLQRIRFKYKIFILNENTLEETFHFRLSQLSLFLFVCIFTLISFLLISVIIFATPLKHFLPGYADVSAKKDLIAETIRIDSLSRSVELQMKQINVMKHVINGTLTFDTVAGADSLTIASWADLPLERSEEESEFAKRFEEESMYNLSTINTVPAAETQHRTVFVKPADGVPQKGRGAGEGAHGVEIPVQPKSAVMAVADGRVMLYVADVAEDAGVIAVQHENGYVSLYRCHGHPLKRVNERVSAGEAIAVADAAGDNGACSVRFELWKNGMPLDPEEYIVF</sequence>
<dbReference type="CDD" id="cd12797">
    <property type="entry name" value="M23_peptidase"/>
    <property type="match status" value="1"/>
</dbReference>
<dbReference type="Proteomes" id="UP000712007">
    <property type="component" value="Unassembled WGS sequence"/>
</dbReference>
<dbReference type="Gene3D" id="2.70.70.10">
    <property type="entry name" value="Glucose Permease (Domain IIA)"/>
    <property type="match status" value="1"/>
</dbReference>
<comment type="caution">
    <text evidence="3">The sequence shown here is derived from an EMBL/GenBank/DDBJ whole genome shotgun (WGS) entry which is preliminary data.</text>
</comment>